<dbReference type="InterPro" id="IPR001962">
    <property type="entry name" value="Asn_synthase"/>
</dbReference>
<name>A0A9W8L9Y8_9FUNG</name>
<evidence type="ECO:0000313" key="5">
    <source>
        <dbReference type="EMBL" id="KAJ2750506.1"/>
    </source>
</evidence>
<keyword evidence="2" id="KW-0061">Asparagine biosynthesis</keyword>
<evidence type="ECO:0000256" key="3">
    <source>
        <dbReference type="ARBA" id="ARBA00022962"/>
    </source>
</evidence>
<evidence type="ECO:0000313" key="6">
    <source>
        <dbReference type="Proteomes" id="UP001140011"/>
    </source>
</evidence>
<keyword evidence="1" id="KW-0028">Amino-acid biosynthesis</keyword>
<feature type="domain" description="Glutamine amidotransferase type-2" evidence="4">
    <location>
        <begin position="2"/>
        <end position="211"/>
    </location>
</feature>
<sequence>MCGIQILIERAETEPQDAACASIWANLTQTNSRRGPDAHDEICATLPNGEAQINLKFGAHVLHLRGSHTQKQPMVDNETGDIFCWNGEIFDGLDVDCSDNDGALLFDLILKTKADDPAEFIIRAFSKIEGPYAFVYFDRKQRKLWFARDYLGRRSLLVNKSNPSTLLISSVADSSAASSGSEECGELRSPVNSNGGWLELPAQRIYCMDLGLTTSAESFGSFVEYQWSYSGENEDGGYLTLPFGQVTLEPSDADTAESSSSDPTYYQLGDLARFQHVGAWQPYIDGLEQALSESIRARVMSIPDQGAGVPRVGILFSGGVDCIAIAALLARILPSSEPVELFNVAFENPRQAKNTKQNIYDVPDRKTGRSGWLELCTKIDAQRDWRLVEVDVPYSQVLEYQAHIRQLLEPSATVMDMSIGMALWFASRGEGSLVTRSGEAIERQEYRGMARVLLLGMGADEQLGGYSRHRSAWDRGGAQELGQEIRLDVQRIATRNLGRDDRIVSDNSKEARYPFLAANVVRYLSAVPLHRKMDMRYPRGIGEKLLLRLLAHQLGLTQASMLAKRAIQFGARTAKMESSRTKGQDSL</sequence>
<dbReference type="PANTHER" id="PTHR45937:SF1">
    <property type="entry name" value="ASPARAGINE SYNTHETASE DOMAIN-CONTAINING PROTEIN 1"/>
    <property type="match status" value="1"/>
</dbReference>
<evidence type="ECO:0000259" key="4">
    <source>
        <dbReference type="PROSITE" id="PS51278"/>
    </source>
</evidence>
<dbReference type="EMBL" id="JANBUH010000547">
    <property type="protein sequence ID" value="KAJ2750506.1"/>
    <property type="molecule type" value="Genomic_DNA"/>
</dbReference>
<dbReference type="InterPro" id="IPR051857">
    <property type="entry name" value="Asn_synthetase_domain"/>
</dbReference>
<gene>
    <name evidence="5" type="ORF">GGI19_005071</name>
</gene>
<evidence type="ECO:0000256" key="1">
    <source>
        <dbReference type="ARBA" id="ARBA00022605"/>
    </source>
</evidence>
<dbReference type="Proteomes" id="UP001140011">
    <property type="component" value="Unassembled WGS sequence"/>
</dbReference>
<dbReference type="Pfam" id="PF00733">
    <property type="entry name" value="Asn_synthase"/>
    <property type="match status" value="1"/>
</dbReference>
<dbReference type="OrthoDB" id="10252281at2759"/>
<dbReference type="Pfam" id="PF13537">
    <property type="entry name" value="GATase_7"/>
    <property type="match status" value="1"/>
</dbReference>
<dbReference type="Gene3D" id="3.60.20.10">
    <property type="entry name" value="Glutamine Phosphoribosylpyrophosphate, subunit 1, domain 1"/>
    <property type="match status" value="1"/>
</dbReference>
<evidence type="ECO:0000256" key="2">
    <source>
        <dbReference type="ARBA" id="ARBA00022888"/>
    </source>
</evidence>
<dbReference type="CDD" id="cd01991">
    <property type="entry name" value="Asn_synthase_B_C"/>
    <property type="match status" value="1"/>
</dbReference>
<organism evidence="5 6">
    <name type="scientific">Coemansia pectinata</name>
    <dbReference type="NCBI Taxonomy" id="1052879"/>
    <lineage>
        <taxon>Eukaryota</taxon>
        <taxon>Fungi</taxon>
        <taxon>Fungi incertae sedis</taxon>
        <taxon>Zoopagomycota</taxon>
        <taxon>Kickxellomycotina</taxon>
        <taxon>Kickxellomycetes</taxon>
        <taxon>Kickxellales</taxon>
        <taxon>Kickxellaceae</taxon>
        <taxon>Coemansia</taxon>
    </lineage>
</organism>
<dbReference type="PROSITE" id="PS51278">
    <property type="entry name" value="GATASE_TYPE_2"/>
    <property type="match status" value="1"/>
</dbReference>
<dbReference type="GO" id="GO:0006529">
    <property type="term" value="P:asparagine biosynthetic process"/>
    <property type="evidence" value="ECO:0007669"/>
    <property type="project" value="UniProtKB-KW"/>
</dbReference>
<dbReference type="InterPro" id="IPR017932">
    <property type="entry name" value="GATase_2_dom"/>
</dbReference>
<proteinExistence type="predicted"/>
<dbReference type="GO" id="GO:0004066">
    <property type="term" value="F:asparagine synthase (glutamine-hydrolyzing) activity"/>
    <property type="evidence" value="ECO:0007669"/>
    <property type="project" value="InterPro"/>
</dbReference>
<dbReference type="SUPFAM" id="SSF52402">
    <property type="entry name" value="Adenine nucleotide alpha hydrolases-like"/>
    <property type="match status" value="1"/>
</dbReference>
<accession>A0A9W8L9Y8</accession>
<reference evidence="5" key="1">
    <citation type="submission" date="2022-07" db="EMBL/GenBank/DDBJ databases">
        <title>Phylogenomic reconstructions and comparative analyses of Kickxellomycotina fungi.</title>
        <authorList>
            <person name="Reynolds N.K."/>
            <person name="Stajich J.E."/>
            <person name="Barry K."/>
            <person name="Grigoriev I.V."/>
            <person name="Crous P."/>
            <person name="Smith M.E."/>
        </authorList>
    </citation>
    <scope>NUCLEOTIDE SEQUENCE</scope>
    <source>
        <strain evidence="5">BCRC 34297</strain>
    </source>
</reference>
<protein>
    <recommendedName>
        <fullName evidence="4">Glutamine amidotransferase type-2 domain-containing protein</fullName>
    </recommendedName>
</protein>
<dbReference type="Gene3D" id="3.40.50.620">
    <property type="entry name" value="HUPs"/>
    <property type="match status" value="1"/>
</dbReference>
<dbReference type="InterPro" id="IPR014729">
    <property type="entry name" value="Rossmann-like_a/b/a_fold"/>
</dbReference>
<dbReference type="SUPFAM" id="SSF56235">
    <property type="entry name" value="N-terminal nucleophile aminohydrolases (Ntn hydrolases)"/>
    <property type="match status" value="1"/>
</dbReference>
<dbReference type="AlphaFoldDB" id="A0A9W8L9Y8"/>
<keyword evidence="3" id="KW-0315">Glutamine amidotransferase</keyword>
<comment type="caution">
    <text evidence="5">The sequence shown here is derived from an EMBL/GenBank/DDBJ whole genome shotgun (WGS) entry which is preliminary data.</text>
</comment>
<keyword evidence="6" id="KW-1185">Reference proteome</keyword>
<dbReference type="InterPro" id="IPR029055">
    <property type="entry name" value="Ntn_hydrolases_N"/>
</dbReference>
<dbReference type="PANTHER" id="PTHR45937">
    <property type="entry name" value="ASPARAGINE SYNTHETASE DOMAIN-CONTAINING PROTEIN 1"/>
    <property type="match status" value="1"/>
</dbReference>